<gene>
    <name evidence="2" type="ORF">PAPYR_1486</name>
</gene>
<organism evidence="2 3">
    <name type="scientific">Paratrimastix pyriformis</name>
    <dbReference type="NCBI Taxonomy" id="342808"/>
    <lineage>
        <taxon>Eukaryota</taxon>
        <taxon>Metamonada</taxon>
        <taxon>Preaxostyla</taxon>
        <taxon>Paratrimastigidae</taxon>
        <taxon>Paratrimastix</taxon>
    </lineage>
</organism>
<evidence type="ECO:0000313" key="2">
    <source>
        <dbReference type="EMBL" id="KAJ4461822.1"/>
    </source>
</evidence>
<dbReference type="PRINTS" id="PR00449">
    <property type="entry name" value="RASTRNSFRMNG"/>
</dbReference>
<accession>A0ABQ8UVQ1</accession>
<feature type="region of interest" description="Disordered" evidence="1">
    <location>
        <begin position="235"/>
        <end position="254"/>
    </location>
</feature>
<protein>
    <submittedName>
        <fullName evidence="2">Uncharacterized protein</fullName>
    </submittedName>
</protein>
<dbReference type="SUPFAM" id="SSF81383">
    <property type="entry name" value="F-box domain"/>
    <property type="match status" value="1"/>
</dbReference>
<dbReference type="InterPro" id="IPR036047">
    <property type="entry name" value="F-box-like_dom_sf"/>
</dbReference>
<evidence type="ECO:0000256" key="1">
    <source>
        <dbReference type="SAM" id="MobiDB-lite"/>
    </source>
</evidence>
<dbReference type="Gene3D" id="3.40.50.300">
    <property type="entry name" value="P-loop containing nucleotide triphosphate hydrolases"/>
    <property type="match status" value="1"/>
</dbReference>
<dbReference type="Proteomes" id="UP001141327">
    <property type="component" value="Unassembled WGS sequence"/>
</dbReference>
<dbReference type="InterPro" id="IPR027417">
    <property type="entry name" value="P-loop_NTPase"/>
</dbReference>
<dbReference type="SUPFAM" id="SSF52540">
    <property type="entry name" value="P-loop containing nucleoside triphosphate hydrolases"/>
    <property type="match status" value="1"/>
</dbReference>
<keyword evidence="3" id="KW-1185">Reference proteome</keyword>
<proteinExistence type="predicted"/>
<dbReference type="EMBL" id="JAPMOS010000005">
    <property type="protein sequence ID" value="KAJ4461822.1"/>
    <property type="molecule type" value="Genomic_DNA"/>
</dbReference>
<comment type="caution">
    <text evidence="2">The sequence shown here is derived from an EMBL/GenBank/DDBJ whole genome shotgun (WGS) entry which is preliminary data.</text>
</comment>
<name>A0ABQ8UVQ1_9EUKA</name>
<reference evidence="2" key="1">
    <citation type="journal article" date="2022" name="bioRxiv">
        <title>Genomics of Preaxostyla Flagellates Illuminates Evolutionary Transitions and the Path Towards Mitochondrial Loss.</title>
        <authorList>
            <person name="Novak L.V.F."/>
            <person name="Treitli S.C."/>
            <person name="Pyrih J."/>
            <person name="Halakuc P."/>
            <person name="Pipaliya S.V."/>
            <person name="Vacek V."/>
            <person name="Brzon O."/>
            <person name="Soukal P."/>
            <person name="Eme L."/>
            <person name="Dacks J.B."/>
            <person name="Karnkowska A."/>
            <person name="Elias M."/>
            <person name="Hampl V."/>
        </authorList>
    </citation>
    <scope>NUCLEOTIDE SEQUENCE</scope>
    <source>
        <strain evidence="2">RCP-MX</strain>
    </source>
</reference>
<evidence type="ECO:0000313" key="3">
    <source>
        <dbReference type="Proteomes" id="UP001141327"/>
    </source>
</evidence>
<sequence length="254" mass="27514">MPGDTPMPLALYDTLVVILATLDCKALRPCLFVSHSWHMAGMSPLSWKIRCILAGYWRDDDPLINELSLAGIARPENPWLECYRTPPIHLNMVLIGDRGAGKTSLARALFWGELYHPGAEQVTSSRGLLRIAGFAGIRCRVEALDMPSARTICRADAALVVYDCRSRDQLEGARRALEALRAMIPQAPPHLALGEAVAGEAGAVYRETSAATGAGLAGCFEDLCRMALRTRLAACQQPPPGPESPRKPRGCAVQ</sequence>